<reference evidence="2" key="1">
    <citation type="journal article" date="2019" name="Sci. Rep.">
        <title>Draft genome of Tanacetum cinerariifolium, the natural source of mosquito coil.</title>
        <authorList>
            <person name="Yamashiro T."/>
            <person name="Shiraishi A."/>
            <person name="Satake H."/>
            <person name="Nakayama K."/>
        </authorList>
    </citation>
    <scope>NUCLEOTIDE SEQUENCE</scope>
</reference>
<evidence type="ECO:0008006" key="3">
    <source>
        <dbReference type="Google" id="ProtNLM"/>
    </source>
</evidence>
<dbReference type="CDD" id="cd09272">
    <property type="entry name" value="RNase_HI_RT_Ty1"/>
    <property type="match status" value="1"/>
</dbReference>
<proteinExistence type="predicted"/>
<accession>A0A6L2MPC4</accession>
<organism evidence="2">
    <name type="scientific">Tanacetum cinerariifolium</name>
    <name type="common">Dalmatian daisy</name>
    <name type="synonym">Chrysanthemum cinerariifolium</name>
    <dbReference type="NCBI Taxonomy" id="118510"/>
    <lineage>
        <taxon>Eukaryota</taxon>
        <taxon>Viridiplantae</taxon>
        <taxon>Streptophyta</taxon>
        <taxon>Embryophyta</taxon>
        <taxon>Tracheophyta</taxon>
        <taxon>Spermatophyta</taxon>
        <taxon>Magnoliopsida</taxon>
        <taxon>eudicotyledons</taxon>
        <taxon>Gunneridae</taxon>
        <taxon>Pentapetalae</taxon>
        <taxon>asterids</taxon>
        <taxon>campanulids</taxon>
        <taxon>Asterales</taxon>
        <taxon>Asteraceae</taxon>
        <taxon>Asteroideae</taxon>
        <taxon>Anthemideae</taxon>
        <taxon>Anthemidinae</taxon>
        <taxon>Tanacetum</taxon>
    </lineage>
</organism>
<dbReference type="PANTHER" id="PTHR11439">
    <property type="entry name" value="GAG-POL-RELATED RETROTRANSPOSON"/>
    <property type="match status" value="1"/>
</dbReference>
<evidence type="ECO:0000256" key="1">
    <source>
        <dbReference type="SAM" id="MobiDB-lite"/>
    </source>
</evidence>
<comment type="caution">
    <text evidence="2">The sequence shown here is derived from an EMBL/GenBank/DDBJ whole genome shotgun (WGS) entry which is preliminary data.</text>
</comment>
<gene>
    <name evidence="2" type="ORF">Tci_047165</name>
</gene>
<name>A0A6L2MPC4_TANCI</name>
<dbReference type="PANTHER" id="PTHR11439:SF483">
    <property type="entry name" value="PEPTIDE SYNTHASE GLIP-LIKE, PUTATIVE (AFU_ORTHOLOGUE AFUA_3G12920)-RELATED"/>
    <property type="match status" value="1"/>
</dbReference>
<protein>
    <recommendedName>
        <fullName evidence="3">Retrovirus-related Pol polyprotein from transposon TNT 1-94</fullName>
    </recommendedName>
</protein>
<dbReference type="AlphaFoldDB" id="A0A6L2MPC4"/>
<feature type="region of interest" description="Disordered" evidence="1">
    <location>
        <begin position="23"/>
        <end position="67"/>
    </location>
</feature>
<dbReference type="EMBL" id="BKCJ010007034">
    <property type="protein sequence ID" value="GEU75187.1"/>
    <property type="molecule type" value="Genomic_DNA"/>
</dbReference>
<feature type="compositionally biased region" description="Polar residues" evidence="1">
    <location>
        <begin position="33"/>
        <end position="50"/>
    </location>
</feature>
<sequence length="201" mass="22827">MLNESYVLYDHVMNPLLAHQERKTRKDLGTRRGCQSTYSSSAFDQPFSSHLNDDDDGNGEGTSRTSTSSPICFVNSLTNDFLKKQTTLAISTAEAEYVSARKACQQALWMKQALIDYGVMLDDIPIMCDNKGAIDLSKNPFNTHKQNTIRHHFLRDNVQKWNISIEKVSSEENIADILTKPLKRESFNYVRLGLGMMKQID</sequence>
<evidence type="ECO:0000313" key="2">
    <source>
        <dbReference type="EMBL" id="GEU75187.1"/>
    </source>
</evidence>